<reference evidence="4 5" key="1">
    <citation type="submission" date="2019-01" db="EMBL/GenBank/DDBJ databases">
        <title>Genome Assembly of Collichthys lucidus.</title>
        <authorList>
            <person name="Cai M."/>
            <person name="Xiao S."/>
        </authorList>
    </citation>
    <scope>NUCLEOTIDE SEQUENCE [LARGE SCALE GENOMIC DNA]</scope>
    <source>
        <strain evidence="4">JT15FE1705JMU</strain>
        <tissue evidence="4">Muscle</tissue>
    </source>
</reference>
<keyword evidence="5" id="KW-1185">Reference proteome</keyword>
<evidence type="ECO:0000313" key="5">
    <source>
        <dbReference type="Proteomes" id="UP000298787"/>
    </source>
</evidence>
<dbReference type="STRING" id="240159.A0A4U5VRG5"/>
<dbReference type="GO" id="GO:0030425">
    <property type="term" value="C:dendrite"/>
    <property type="evidence" value="ECO:0007669"/>
    <property type="project" value="TreeGrafter"/>
</dbReference>
<dbReference type="GO" id="GO:0031175">
    <property type="term" value="P:neuron projection development"/>
    <property type="evidence" value="ECO:0007669"/>
    <property type="project" value="TreeGrafter"/>
</dbReference>
<gene>
    <name evidence="4" type="ORF">D9C73_026599</name>
</gene>
<dbReference type="GO" id="GO:0015629">
    <property type="term" value="C:actin cytoskeleton"/>
    <property type="evidence" value="ECO:0007669"/>
    <property type="project" value="TreeGrafter"/>
</dbReference>
<sequence>MVGSSWGQGSSPIMPCCLTVTVSDLNEAIPETELLDNSIQKGRAQLSVKARRHRPSRSRYRDSVSSTEGDDSLERKPRLLLRHINGETNQSSGQVHMW</sequence>
<dbReference type="GO" id="GO:0007015">
    <property type="term" value="P:actin filament organization"/>
    <property type="evidence" value="ECO:0007669"/>
    <property type="project" value="TreeGrafter"/>
</dbReference>
<dbReference type="AlphaFoldDB" id="A0A4U5VRG5"/>
<dbReference type="GO" id="GO:0005737">
    <property type="term" value="C:cytoplasm"/>
    <property type="evidence" value="ECO:0007669"/>
    <property type="project" value="TreeGrafter"/>
</dbReference>
<dbReference type="GO" id="GO:0014069">
    <property type="term" value="C:postsynaptic density"/>
    <property type="evidence" value="ECO:0007669"/>
    <property type="project" value="TreeGrafter"/>
</dbReference>
<evidence type="ECO:0000256" key="1">
    <source>
        <dbReference type="ARBA" id="ARBA00022553"/>
    </source>
</evidence>
<dbReference type="GO" id="GO:0051015">
    <property type="term" value="F:actin filament binding"/>
    <property type="evidence" value="ECO:0007669"/>
    <property type="project" value="TreeGrafter"/>
</dbReference>
<evidence type="ECO:0000256" key="2">
    <source>
        <dbReference type="ARBA" id="ARBA00023054"/>
    </source>
</evidence>
<keyword evidence="1" id="KW-0597">Phosphoprotein</keyword>
<proteinExistence type="predicted"/>
<accession>A0A4U5VRG5</accession>
<dbReference type="Proteomes" id="UP000298787">
    <property type="component" value="Chromosome 23"/>
</dbReference>
<dbReference type="PANTHER" id="PTHR16154:SF24">
    <property type="entry name" value="NEURABIN-2"/>
    <property type="match status" value="1"/>
</dbReference>
<feature type="compositionally biased region" description="Basic residues" evidence="3">
    <location>
        <begin position="49"/>
        <end position="58"/>
    </location>
</feature>
<protein>
    <submittedName>
        <fullName evidence="4">Neurabin-1 Neurabin-I</fullName>
    </submittedName>
</protein>
<dbReference type="PANTHER" id="PTHR16154">
    <property type="entry name" value="NEURABIN"/>
    <property type="match status" value="1"/>
</dbReference>
<evidence type="ECO:0000313" key="4">
    <source>
        <dbReference type="EMBL" id="TKS91203.1"/>
    </source>
</evidence>
<keyword evidence="2" id="KW-0175">Coiled coil</keyword>
<evidence type="ECO:0000256" key="3">
    <source>
        <dbReference type="SAM" id="MobiDB-lite"/>
    </source>
</evidence>
<feature type="region of interest" description="Disordered" evidence="3">
    <location>
        <begin position="43"/>
        <end position="76"/>
    </location>
</feature>
<dbReference type="InterPro" id="IPR043446">
    <property type="entry name" value="Neurabin-like"/>
</dbReference>
<dbReference type="GO" id="GO:0019722">
    <property type="term" value="P:calcium-mediated signaling"/>
    <property type="evidence" value="ECO:0007669"/>
    <property type="project" value="TreeGrafter"/>
</dbReference>
<dbReference type="EMBL" id="CM014100">
    <property type="protein sequence ID" value="TKS91203.1"/>
    <property type="molecule type" value="Genomic_DNA"/>
</dbReference>
<organism evidence="4 5">
    <name type="scientific">Collichthys lucidus</name>
    <name type="common">Big head croaker</name>
    <name type="synonym">Sciaena lucida</name>
    <dbReference type="NCBI Taxonomy" id="240159"/>
    <lineage>
        <taxon>Eukaryota</taxon>
        <taxon>Metazoa</taxon>
        <taxon>Chordata</taxon>
        <taxon>Craniata</taxon>
        <taxon>Vertebrata</taxon>
        <taxon>Euteleostomi</taxon>
        <taxon>Actinopterygii</taxon>
        <taxon>Neopterygii</taxon>
        <taxon>Teleostei</taxon>
        <taxon>Neoteleostei</taxon>
        <taxon>Acanthomorphata</taxon>
        <taxon>Eupercaria</taxon>
        <taxon>Sciaenidae</taxon>
        <taxon>Collichthys</taxon>
    </lineage>
</organism>
<name>A0A4U5VRG5_COLLU</name>